<dbReference type="PANTHER" id="PTHR37610">
    <property type="entry name" value="CCHC-TYPE DOMAIN-CONTAINING PROTEIN"/>
    <property type="match status" value="1"/>
</dbReference>
<feature type="domain" description="Retrotransposon Copia-like N-terminal" evidence="1">
    <location>
        <begin position="2"/>
        <end position="35"/>
    </location>
</feature>
<gene>
    <name evidence="2" type="ORF">Slati_3784800</name>
</gene>
<evidence type="ECO:0000313" key="2">
    <source>
        <dbReference type="EMBL" id="KAL0411951.1"/>
    </source>
</evidence>
<feature type="non-terminal residue" evidence="2">
    <location>
        <position position="383"/>
    </location>
</feature>
<dbReference type="EMBL" id="JACGWN010000013">
    <property type="protein sequence ID" value="KAL0411951.1"/>
    <property type="molecule type" value="Genomic_DNA"/>
</dbReference>
<evidence type="ECO:0000259" key="1">
    <source>
        <dbReference type="Pfam" id="PF14244"/>
    </source>
</evidence>
<accession>A0AAW2U3L4</accession>
<reference evidence="2" key="1">
    <citation type="submission" date="2020-06" db="EMBL/GenBank/DDBJ databases">
        <authorList>
            <person name="Li T."/>
            <person name="Hu X."/>
            <person name="Zhang T."/>
            <person name="Song X."/>
            <person name="Zhang H."/>
            <person name="Dai N."/>
            <person name="Sheng W."/>
            <person name="Hou X."/>
            <person name="Wei L."/>
        </authorList>
    </citation>
    <scope>NUCLEOTIDE SEQUENCE</scope>
    <source>
        <strain evidence="2">KEN1</strain>
        <tissue evidence="2">Leaf</tissue>
    </source>
</reference>
<sequence>MPLDGSNFLVWSRSIYVFLGTRMKLGFINGSFPAPTTGSKTFEHWRRADLMVTSWIWNSISKDIVEAFMYVSSSRELWLELQRRYGRSNGPMLYQLQRELSTVSQGDLSITAYLTKFLMGLHEVYDSERSQVLMMDPLPDVEKAYAMFLETMPKKKPFVDKRSLVCDHCHKTGHTKESCFKLHGMPDWYKVLPEQRKKGHGVKNFTAAVDVVSEGNGSGQNYCALPKQDNITAMMSEILKLVKQQNMPSDPLTANYANYVRNDDEFADITLFHSYAQPKHSQFITLPDGSKKSVSYTGTVQLTADLVLDHDHNSKKILAKGLVHKRLYMFKQDTVSHVPNHVSCFATNQCNNLTWHKRLGHSSVQALKHLSVYTNSQNDPADF</sequence>
<dbReference type="AlphaFoldDB" id="A0AAW2U3L4"/>
<protein>
    <recommendedName>
        <fullName evidence="1">Retrotransposon Copia-like N-terminal domain-containing protein</fullName>
    </recommendedName>
</protein>
<name>A0AAW2U3L4_9LAMI</name>
<dbReference type="InterPro" id="IPR029472">
    <property type="entry name" value="Copia-like_N"/>
</dbReference>
<proteinExistence type="predicted"/>
<dbReference type="PANTHER" id="PTHR37610:SF40">
    <property type="entry name" value="OS01G0909600 PROTEIN"/>
    <property type="match status" value="1"/>
</dbReference>
<reference evidence="2" key="2">
    <citation type="journal article" date="2024" name="Plant">
        <title>Genomic evolution and insights into agronomic trait innovations of Sesamum species.</title>
        <authorList>
            <person name="Miao H."/>
            <person name="Wang L."/>
            <person name="Qu L."/>
            <person name="Liu H."/>
            <person name="Sun Y."/>
            <person name="Le M."/>
            <person name="Wang Q."/>
            <person name="Wei S."/>
            <person name="Zheng Y."/>
            <person name="Lin W."/>
            <person name="Duan Y."/>
            <person name="Cao H."/>
            <person name="Xiong S."/>
            <person name="Wang X."/>
            <person name="Wei L."/>
            <person name="Li C."/>
            <person name="Ma Q."/>
            <person name="Ju M."/>
            <person name="Zhao R."/>
            <person name="Li G."/>
            <person name="Mu C."/>
            <person name="Tian Q."/>
            <person name="Mei H."/>
            <person name="Zhang T."/>
            <person name="Gao T."/>
            <person name="Zhang H."/>
        </authorList>
    </citation>
    <scope>NUCLEOTIDE SEQUENCE</scope>
    <source>
        <strain evidence="2">KEN1</strain>
    </source>
</reference>
<comment type="caution">
    <text evidence="2">The sequence shown here is derived from an EMBL/GenBank/DDBJ whole genome shotgun (WGS) entry which is preliminary data.</text>
</comment>
<dbReference type="Pfam" id="PF14244">
    <property type="entry name" value="Retrotran_gag_3"/>
    <property type="match status" value="1"/>
</dbReference>
<organism evidence="2">
    <name type="scientific">Sesamum latifolium</name>
    <dbReference type="NCBI Taxonomy" id="2727402"/>
    <lineage>
        <taxon>Eukaryota</taxon>
        <taxon>Viridiplantae</taxon>
        <taxon>Streptophyta</taxon>
        <taxon>Embryophyta</taxon>
        <taxon>Tracheophyta</taxon>
        <taxon>Spermatophyta</taxon>
        <taxon>Magnoliopsida</taxon>
        <taxon>eudicotyledons</taxon>
        <taxon>Gunneridae</taxon>
        <taxon>Pentapetalae</taxon>
        <taxon>asterids</taxon>
        <taxon>lamiids</taxon>
        <taxon>Lamiales</taxon>
        <taxon>Pedaliaceae</taxon>
        <taxon>Sesamum</taxon>
    </lineage>
</organism>